<feature type="domain" description="HTH arsR-type" evidence="4">
    <location>
        <begin position="1"/>
        <end position="92"/>
    </location>
</feature>
<dbReference type="Proteomes" id="UP001601059">
    <property type="component" value="Unassembled WGS sequence"/>
</dbReference>
<reference evidence="5 6" key="1">
    <citation type="submission" date="2024-08" db="EMBL/GenBank/DDBJ databases">
        <title>Two novel Cytobacillus novel species.</title>
        <authorList>
            <person name="Liu G."/>
        </authorList>
    </citation>
    <scope>NUCLEOTIDE SEQUENCE [LARGE SCALE GENOMIC DNA]</scope>
    <source>
        <strain evidence="5 6">FJAT-54145</strain>
    </source>
</reference>
<dbReference type="EMBL" id="JBIACK010000017">
    <property type="protein sequence ID" value="MFE8703588.1"/>
    <property type="molecule type" value="Genomic_DNA"/>
</dbReference>
<sequence>MQLNRLVSFHKTLGDPTRIRIIALLAKGPLHGQAIAGKLGLTPPTITHHLNKLRDINVVYDRRDKNTLYFHLNTSVIRQQASVLMELIEKKEGEKDNMEKSIVERQKVIDNFFKEGKLKNIPAQRKKKLIVFEYIIRGLKMGKKYEEKELNEYIKQFHEDYATIRREFIINQYMYRENGIYELNPEEFWAKSEG</sequence>
<dbReference type="RefSeq" id="WP_389364234.1">
    <property type="nucleotide sequence ID" value="NZ_JBIACK010000017.1"/>
</dbReference>
<evidence type="ECO:0000259" key="4">
    <source>
        <dbReference type="PROSITE" id="PS50987"/>
    </source>
</evidence>
<dbReference type="PANTHER" id="PTHR33154:SF33">
    <property type="entry name" value="TRANSCRIPTIONAL REPRESSOR SDPR"/>
    <property type="match status" value="1"/>
</dbReference>
<dbReference type="InterPro" id="IPR001845">
    <property type="entry name" value="HTH_ArsR_DNA-bd_dom"/>
</dbReference>
<keyword evidence="3" id="KW-0804">Transcription</keyword>
<dbReference type="NCBIfam" id="NF033788">
    <property type="entry name" value="HTH_metalloreg"/>
    <property type="match status" value="1"/>
</dbReference>
<dbReference type="Gene3D" id="1.10.10.10">
    <property type="entry name" value="Winged helix-like DNA-binding domain superfamily/Winged helix DNA-binding domain"/>
    <property type="match status" value="1"/>
</dbReference>
<name>A0ABW6KH60_9BACI</name>
<keyword evidence="6" id="KW-1185">Reference proteome</keyword>
<dbReference type="SMART" id="SM00418">
    <property type="entry name" value="HTH_ARSR"/>
    <property type="match status" value="1"/>
</dbReference>
<dbReference type="InterPro" id="IPR036388">
    <property type="entry name" value="WH-like_DNA-bd_sf"/>
</dbReference>
<dbReference type="InterPro" id="IPR036390">
    <property type="entry name" value="WH_DNA-bd_sf"/>
</dbReference>
<dbReference type="PRINTS" id="PR00778">
    <property type="entry name" value="HTHARSR"/>
</dbReference>
<protein>
    <submittedName>
        <fullName evidence="5">Metalloregulator ArsR/SmtB family transcription factor</fullName>
    </submittedName>
</protein>
<organism evidence="5 6">
    <name type="scientific">Cytobacillus spartinae</name>
    <dbReference type="NCBI Taxonomy" id="3299023"/>
    <lineage>
        <taxon>Bacteria</taxon>
        <taxon>Bacillati</taxon>
        <taxon>Bacillota</taxon>
        <taxon>Bacilli</taxon>
        <taxon>Bacillales</taxon>
        <taxon>Bacillaceae</taxon>
        <taxon>Cytobacillus</taxon>
    </lineage>
</organism>
<keyword evidence="1" id="KW-0805">Transcription regulation</keyword>
<dbReference type="PROSITE" id="PS50987">
    <property type="entry name" value="HTH_ARSR_2"/>
    <property type="match status" value="1"/>
</dbReference>
<comment type="caution">
    <text evidence="5">The sequence shown here is derived from an EMBL/GenBank/DDBJ whole genome shotgun (WGS) entry which is preliminary data.</text>
</comment>
<accession>A0ABW6KH60</accession>
<dbReference type="PANTHER" id="PTHR33154">
    <property type="entry name" value="TRANSCRIPTIONAL REGULATOR, ARSR FAMILY"/>
    <property type="match status" value="1"/>
</dbReference>
<evidence type="ECO:0000313" key="6">
    <source>
        <dbReference type="Proteomes" id="UP001601059"/>
    </source>
</evidence>
<dbReference type="InterPro" id="IPR018656">
    <property type="entry name" value="DUF2087"/>
</dbReference>
<evidence type="ECO:0000256" key="2">
    <source>
        <dbReference type="ARBA" id="ARBA00023125"/>
    </source>
</evidence>
<dbReference type="Pfam" id="PF01022">
    <property type="entry name" value="HTH_5"/>
    <property type="match status" value="1"/>
</dbReference>
<dbReference type="SUPFAM" id="SSF46785">
    <property type="entry name" value="Winged helix' DNA-binding domain"/>
    <property type="match status" value="1"/>
</dbReference>
<dbReference type="InterPro" id="IPR051081">
    <property type="entry name" value="HTH_MetalResp_TranReg"/>
</dbReference>
<dbReference type="CDD" id="cd00090">
    <property type="entry name" value="HTH_ARSR"/>
    <property type="match status" value="1"/>
</dbReference>
<proteinExistence type="predicted"/>
<dbReference type="InterPro" id="IPR011991">
    <property type="entry name" value="ArsR-like_HTH"/>
</dbReference>
<dbReference type="Pfam" id="PF09860">
    <property type="entry name" value="DUF2087"/>
    <property type="match status" value="1"/>
</dbReference>
<keyword evidence="2" id="KW-0238">DNA-binding</keyword>
<evidence type="ECO:0000256" key="3">
    <source>
        <dbReference type="ARBA" id="ARBA00023163"/>
    </source>
</evidence>
<gene>
    <name evidence="5" type="ORF">ACFYKX_23770</name>
</gene>
<evidence type="ECO:0000256" key="1">
    <source>
        <dbReference type="ARBA" id="ARBA00023015"/>
    </source>
</evidence>
<evidence type="ECO:0000313" key="5">
    <source>
        <dbReference type="EMBL" id="MFE8703588.1"/>
    </source>
</evidence>